<dbReference type="FunFam" id="1.20.140.10:FF:000004">
    <property type="entry name" value="Acyl-CoA dehydrogenase FadE25"/>
    <property type="match status" value="1"/>
</dbReference>
<evidence type="ECO:0000313" key="6">
    <source>
        <dbReference type="EMBL" id="GAI59615.1"/>
    </source>
</evidence>
<feature type="domain" description="Acyl-CoA dehydrogenase/oxidase C-terminal" evidence="5">
    <location>
        <begin position="2"/>
        <end position="120"/>
    </location>
</feature>
<gene>
    <name evidence="6" type="ORF">S12H4_04522</name>
</gene>
<keyword evidence="4" id="KW-0274">FAD</keyword>
<feature type="non-terminal residue" evidence="6">
    <location>
        <position position="1"/>
    </location>
</feature>
<dbReference type="GO" id="GO:0003995">
    <property type="term" value="F:acyl-CoA dehydrogenase activity"/>
    <property type="evidence" value="ECO:0007669"/>
    <property type="project" value="InterPro"/>
</dbReference>
<evidence type="ECO:0000256" key="4">
    <source>
        <dbReference type="ARBA" id="ARBA00022827"/>
    </source>
</evidence>
<dbReference type="InterPro" id="IPR036250">
    <property type="entry name" value="AcylCo_DH-like_C"/>
</dbReference>
<dbReference type="PANTHER" id="PTHR43884">
    <property type="entry name" value="ACYL-COA DEHYDROGENASE"/>
    <property type="match status" value="1"/>
</dbReference>
<accession>X1R8Y6</accession>
<reference evidence="6" key="1">
    <citation type="journal article" date="2014" name="Front. Microbiol.">
        <title>High frequency of phylogenetically diverse reductive dehalogenase-homologous genes in deep subseafloor sedimentary metagenomes.</title>
        <authorList>
            <person name="Kawai M."/>
            <person name="Futagami T."/>
            <person name="Toyoda A."/>
            <person name="Takaki Y."/>
            <person name="Nishi S."/>
            <person name="Hori S."/>
            <person name="Arai W."/>
            <person name="Tsubouchi T."/>
            <person name="Morono Y."/>
            <person name="Uchiyama I."/>
            <person name="Ito T."/>
            <person name="Fujiyama A."/>
            <person name="Inagaki F."/>
            <person name="Takami H."/>
        </authorList>
    </citation>
    <scope>NUCLEOTIDE SEQUENCE</scope>
    <source>
        <strain evidence="6">Expedition CK06-06</strain>
    </source>
</reference>
<evidence type="ECO:0000256" key="1">
    <source>
        <dbReference type="ARBA" id="ARBA00001974"/>
    </source>
</evidence>
<proteinExistence type="inferred from homology"/>
<evidence type="ECO:0000259" key="5">
    <source>
        <dbReference type="Pfam" id="PF00441"/>
    </source>
</evidence>
<dbReference type="PROSITE" id="PS00073">
    <property type="entry name" value="ACYL_COA_DH_2"/>
    <property type="match status" value="1"/>
</dbReference>
<organism evidence="6">
    <name type="scientific">marine sediment metagenome</name>
    <dbReference type="NCBI Taxonomy" id="412755"/>
    <lineage>
        <taxon>unclassified sequences</taxon>
        <taxon>metagenomes</taxon>
        <taxon>ecological metagenomes</taxon>
    </lineage>
</organism>
<dbReference type="SUPFAM" id="SSF47203">
    <property type="entry name" value="Acyl-CoA dehydrogenase C-terminal domain-like"/>
    <property type="match status" value="1"/>
</dbReference>
<protein>
    <recommendedName>
        <fullName evidence="5">Acyl-CoA dehydrogenase/oxidase C-terminal domain-containing protein</fullName>
    </recommendedName>
</protein>
<comment type="cofactor">
    <cofactor evidence="1">
        <name>FAD</name>
        <dbReference type="ChEBI" id="CHEBI:57692"/>
    </cofactor>
</comment>
<sequence>IDASVLYAQTRQQFGKPIGGYQLVQEMIANMIVEMEAARFLTYRAAYLKNKGAPSTVETSMAKYYASEVALRAANNAVQIHGGYGYSDEYPVERYYRDAKVATLLEGTSEMHKLIIGRNATGISAFTS</sequence>
<dbReference type="InterPro" id="IPR009075">
    <property type="entry name" value="AcylCo_DH/oxidase_C"/>
</dbReference>
<evidence type="ECO:0000256" key="3">
    <source>
        <dbReference type="ARBA" id="ARBA00022630"/>
    </source>
</evidence>
<dbReference type="Pfam" id="PF00441">
    <property type="entry name" value="Acyl-CoA_dh_1"/>
    <property type="match status" value="1"/>
</dbReference>
<keyword evidence="3" id="KW-0285">Flavoprotein</keyword>
<dbReference type="PANTHER" id="PTHR43884:SF12">
    <property type="entry name" value="ISOVALERYL-COA DEHYDROGENASE, MITOCHONDRIAL-RELATED"/>
    <property type="match status" value="1"/>
</dbReference>
<dbReference type="AlphaFoldDB" id="X1R8Y6"/>
<comment type="similarity">
    <text evidence="2">Belongs to the acyl-CoA dehydrogenase family.</text>
</comment>
<comment type="caution">
    <text evidence="6">The sequence shown here is derived from an EMBL/GenBank/DDBJ whole genome shotgun (WGS) entry which is preliminary data.</text>
</comment>
<dbReference type="Gene3D" id="1.20.140.10">
    <property type="entry name" value="Butyryl-CoA Dehydrogenase, subunit A, domain 3"/>
    <property type="match status" value="1"/>
</dbReference>
<dbReference type="InterPro" id="IPR006089">
    <property type="entry name" value="Acyl-CoA_DH_CS"/>
</dbReference>
<evidence type="ECO:0000256" key="2">
    <source>
        <dbReference type="ARBA" id="ARBA00009347"/>
    </source>
</evidence>
<dbReference type="EMBL" id="BARW01001404">
    <property type="protein sequence ID" value="GAI59615.1"/>
    <property type="molecule type" value="Genomic_DNA"/>
</dbReference>
<name>X1R8Y6_9ZZZZ</name>